<gene>
    <name evidence="2" type="ORF">CUESP1_3221</name>
</gene>
<feature type="domain" description="DUF6873" evidence="1">
    <location>
        <begin position="35"/>
        <end position="262"/>
    </location>
</feature>
<dbReference type="InterPro" id="IPR049238">
    <property type="entry name" value="DUF6873"/>
</dbReference>
<evidence type="ECO:0000313" key="3">
    <source>
        <dbReference type="Proteomes" id="UP000245423"/>
    </source>
</evidence>
<proteinExistence type="predicted"/>
<name>M1Z8I9_9FIRM</name>
<dbReference type="Proteomes" id="UP000245423">
    <property type="component" value="Chromosome 1"/>
</dbReference>
<reference evidence="2 3" key="1">
    <citation type="submission" date="2016-11" db="EMBL/GenBank/DDBJ databases">
        <authorList>
            <person name="Manzoor S."/>
        </authorList>
    </citation>
    <scope>NUCLEOTIDE SEQUENCE [LARGE SCALE GENOMIC DNA]</scope>
    <source>
        <strain evidence="2">Clostridium ultunense strain Esp</strain>
    </source>
</reference>
<dbReference type="EMBL" id="LT669839">
    <property type="protein sequence ID" value="SHD78547.1"/>
    <property type="molecule type" value="Genomic_DNA"/>
</dbReference>
<organism evidence="2 3">
    <name type="scientific">[Clostridium] ultunense Esp</name>
    <dbReference type="NCBI Taxonomy" id="1288971"/>
    <lineage>
        <taxon>Bacteria</taxon>
        <taxon>Bacillati</taxon>
        <taxon>Bacillota</taxon>
        <taxon>Tissierellia</taxon>
        <taxon>Tissierellales</taxon>
        <taxon>Tepidimicrobiaceae</taxon>
        <taxon>Schnuerera</taxon>
    </lineage>
</organism>
<sequence length="267" mass="30315">MDVIENKNSIIGGLINNMNMLNNPFIPNNFANTVIIDGRISEVIKARLKELNINIISTIPCKEVAEPISYHPDIVIHPINYNTLIVAPNVFDYYEDKLYGMGIKIIRGETKLDKEYPKDIAYNVGRVGNYAVHNFKYTDEKLKYYLKKEKLGLIDIKQGYSKCSMAIVGNNAIITEDYPIYKELLNYGINVLLINPGHIELPGYPYGFIGGATGKLSKDSFMFSGKLDDHPDKVKMVSYVKKYNKNIIWLSDEKIIDIGTIISLYCQ</sequence>
<accession>M1Z8I9</accession>
<evidence type="ECO:0000313" key="2">
    <source>
        <dbReference type="EMBL" id="SHD78547.1"/>
    </source>
</evidence>
<dbReference type="HOGENOM" id="CLU_104531_0_0_9"/>
<protein>
    <recommendedName>
        <fullName evidence="1">DUF6873 domain-containing protein</fullName>
    </recommendedName>
</protein>
<dbReference type="Pfam" id="PF21778">
    <property type="entry name" value="DUF6873"/>
    <property type="match status" value="1"/>
</dbReference>
<keyword evidence="3" id="KW-1185">Reference proteome</keyword>
<dbReference type="AlphaFoldDB" id="M1Z8I9"/>
<evidence type="ECO:0000259" key="1">
    <source>
        <dbReference type="Pfam" id="PF21778"/>
    </source>
</evidence>